<organism evidence="1 2">
    <name type="scientific">Diversispora epigaea</name>
    <dbReference type="NCBI Taxonomy" id="1348612"/>
    <lineage>
        <taxon>Eukaryota</taxon>
        <taxon>Fungi</taxon>
        <taxon>Fungi incertae sedis</taxon>
        <taxon>Mucoromycota</taxon>
        <taxon>Glomeromycotina</taxon>
        <taxon>Glomeromycetes</taxon>
        <taxon>Diversisporales</taxon>
        <taxon>Diversisporaceae</taxon>
        <taxon>Diversispora</taxon>
    </lineage>
</organism>
<sequence length="123" mass="14791">MISELNDLSIHGLKDLTEKSLVIQELKAQNQFNNLTRTKIIDKMRRISVTFYFWQEQGTQNWEFTSLMGGDKEIVLKDFNFEIIFDKERACLINKLWWDFYQLYKNIKLKETNSIQFTNQAKQ</sequence>
<dbReference type="EMBL" id="PQFF01000432">
    <property type="protein sequence ID" value="RHZ50399.1"/>
    <property type="molecule type" value="Genomic_DNA"/>
</dbReference>
<keyword evidence="2" id="KW-1185">Reference proteome</keyword>
<dbReference type="AlphaFoldDB" id="A0A397GJN4"/>
<dbReference type="Proteomes" id="UP000266861">
    <property type="component" value="Unassembled WGS sequence"/>
</dbReference>
<reference evidence="1 2" key="1">
    <citation type="submission" date="2018-08" db="EMBL/GenBank/DDBJ databases">
        <title>Genome and evolution of the arbuscular mycorrhizal fungus Diversispora epigaea (formerly Glomus versiforme) and its bacterial endosymbionts.</title>
        <authorList>
            <person name="Sun X."/>
            <person name="Fei Z."/>
            <person name="Harrison M."/>
        </authorList>
    </citation>
    <scope>NUCLEOTIDE SEQUENCE [LARGE SCALE GENOMIC DNA]</scope>
    <source>
        <strain evidence="1 2">IT104</strain>
    </source>
</reference>
<dbReference type="OrthoDB" id="2375375at2759"/>
<dbReference type="STRING" id="1348612.A0A397GJN4"/>
<evidence type="ECO:0000313" key="2">
    <source>
        <dbReference type="Proteomes" id="UP000266861"/>
    </source>
</evidence>
<evidence type="ECO:0000313" key="1">
    <source>
        <dbReference type="EMBL" id="RHZ50399.1"/>
    </source>
</evidence>
<proteinExistence type="predicted"/>
<comment type="caution">
    <text evidence="1">The sequence shown here is derived from an EMBL/GenBank/DDBJ whole genome shotgun (WGS) entry which is preliminary data.</text>
</comment>
<protein>
    <submittedName>
        <fullName evidence="1">Uncharacterized protein</fullName>
    </submittedName>
</protein>
<gene>
    <name evidence="1" type="ORF">Glove_499g70</name>
</gene>
<name>A0A397GJN4_9GLOM</name>
<accession>A0A397GJN4</accession>